<evidence type="ECO:0000256" key="1">
    <source>
        <dbReference type="SAM" id="MobiDB-lite"/>
    </source>
</evidence>
<name>A0A374NWH4_9FIRM</name>
<protein>
    <submittedName>
        <fullName evidence="2">Uncharacterized protein</fullName>
    </submittedName>
</protein>
<reference evidence="2 3" key="1">
    <citation type="submission" date="2018-08" db="EMBL/GenBank/DDBJ databases">
        <title>A genome reference for cultivated species of the human gut microbiota.</title>
        <authorList>
            <person name="Zou Y."/>
            <person name="Xue W."/>
            <person name="Luo G."/>
        </authorList>
    </citation>
    <scope>NUCLEOTIDE SEQUENCE [LARGE SCALE GENOMIC DNA]</scope>
    <source>
        <strain evidence="2 3">TM09-12</strain>
    </source>
</reference>
<proteinExistence type="predicted"/>
<organism evidence="2 3">
    <name type="scientific">Hungatella hathewayi</name>
    <dbReference type="NCBI Taxonomy" id="154046"/>
    <lineage>
        <taxon>Bacteria</taxon>
        <taxon>Bacillati</taxon>
        <taxon>Bacillota</taxon>
        <taxon>Clostridia</taxon>
        <taxon>Lachnospirales</taxon>
        <taxon>Lachnospiraceae</taxon>
        <taxon>Hungatella</taxon>
    </lineage>
</organism>
<gene>
    <name evidence="2" type="ORF">DXD79_32180</name>
</gene>
<feature type="compositionally biased region" description="Low complexity" evidence="1">
    <location>
        <begin position="266"/>
        <end position="285"/>
    </location>
</feature>
<feature type="region of interest" description="Disordered" evidence="1">
    <location>
        <begin position="256"/>
        <end position="285"/>
    </location>
</feature>
<dbReference type="AlphaFoldDB" id="A0A374NWH4"/>
<evidence type="ECO:0000313" key="2">
    <source>
        <dbReference type="EMBL" id="RGI95323.1"/>
    </source>
</evidence>
<accession>A0A374NWH4</accession>
<sequence>MSETINTTMYDRVDEVRNLNRIEGFDPRQYMRNLTVSDGTVKQYLDVVYRKLWFRLKNPDGKIVKKLLKLTEQTAIVEARVYLNKTDPEDSYIASAFAQKFSNQDEQFGAKFLELAETAAVGRALADAGYGLQFADLEGEQDPNVVDAPLGQNRGEGSNYISDMPGTMTEEVNGSQGQQAVPNQNPVMAQNQTPMQGNPAASAGYMEPAASQEAYMQETSSVAYGMPPAFGGGTPVQNLVPANYNYAAGQTVPQNQVRPQGQAVPQNQVRPQGQAVQQNQVPPQNQALAQEQIQPVGQAPQLPVITPDMTDEQIYALLDYKSAASVVVSTKINHGKTLGQIAIDRPKDLNWYANDYKGPDKLLRVGARFLIDAATNRVA</sequence>
<dbReference type="Proteomes" id="UP000263014">
    <property type="component" value="Unassembled WGS sequence"/>
</dbReference>
<feature type="compositionally biased region" description="Polar residues" evidence="1">
    <location>
        <begin position="256"/>
        <end position="265"/>
    </location>
</feature>
<dbReference type="RefSeq" id="WP_118033353.1">
    <property type="nucleotide sequence ID" value="NZ_CABJBJ010000045.1"/>
</dbReference>
<dbReference type="EMBL" id="QSON01000032">
    <property type="protein sequence ID" value="RGI95323.1"/>
    <property type="molecule type" value="Genomic_DNA"/>
</dbReference>
<evidence type="ECO:0000313" key="3">
    <source>
        <dbReference type="Proteomes" id="UP000263014"/>
    </source>
</evidence>
<comment type="caution">
    <text evidence="2">The sequence shown here is derived from an EMBL/GenBank/DDBJ whole genome shotgun (WGS) entry which is preliminary data.</text>
</comment>